<dbReference type="GO" id="GO:0008270">
    <property type="term" value="F:zinc ion binding"/>
    <property type="evidence" value="ECO:0007669"/>
    <property type="project" value="UniProtKB-KW"/>
</dbReference>
<dbReference type="PROSITE" id="PS51125">
    <property type="entry name" value="NHL"/>
    <property type="match status" value="1"/>
</dbReference>
<keyword evidence="1" id="KW-0677">Repeat</keyword>
<dbReference type="PANTHER" id="PTHR24104">
    <property type="entry name" value="E3 UBIQUITIN-PROTEIN LIGASE NHLRC1-RELATED"/>
    <property type="match status" value="1"/>
</dbReference>
<dbReference type="SUPFAM" id="SSF63825">
    <property type="entry name" value="YWTD domain"/>
    <property type="match status" value="1"/>
</dbReference>
<comment type="caution">
    <text evidence="3">The sequence shown here is derived from an EMBL/GenBank/DDBJ whole genome shotgun (WGS) entry which is preliminary data.</text>
</comment>
<evidence type="ECO:0000313" key="4">
    <source>
        <dbReference type="Proteomes" id="UP000663836"/>
    </source>
</evidence>
<gene>
    <name evidence="3" type="ORF">JBS370_LOCUS38418</name>
</gene>
<sequence>MCTFSALASPSGIAYDPIGSRLFVSDVSNNRVIQYTLPNPAAGIVAAGPNIAANPLVGPIGIYFDAASNSLVIANSGANNIIQWFLTTNTFAVVAGSPAGVASPVFPNTQLNRLFNPFGVALDSNGNIIVADSGNHRIMLFSPGLPTDGTKNGRVIAGTEDGGRAANQLSTPFAVDIDAQ</sequence>
<evidence type="ECO:0008006" key="5">
    <source>
        <dbReference type="Google" id="ProtNLM"/>
    </source>
</evidence>
<feature type="non-terminal residue" evidence="3">
    <location>
        <position position="180"/>
    </location>
</feature>
<evidence type="ECO:0000256" key="2">
    <source>
        <dbReference type="PROSITE-ProRule" id="PRU00504"/>
    </source>
</evidence>
<name>A0A820E699_9BILA</name>
<evidence type="ECO:0000256" key="1">
    <source>
        <dbReference type="ARBA" id="ARBA00022737"/>
    </source>
</evidence>
<organism evidence="3 4">
    <name type="scientific">Rotaria sordida</name>
    <dbReference type="NCBI Taxonomy" id="392033"/>
    <lineage>
        <taxon>Eukaryota</taxon>
        <taxon>Metazoa</taxon>
        <taxon>Spiralia</taxon>
        <taxon>Gnathifera</taxon>
        <taxon>Rotifera</taxon>
        <taxon>Eurotatoria</taxon>
        <taxon>Bdelloidea</taxon>
        <taxon>Philodinida</taxon>
        <taxon>Philodinidae</taxon>
        <taxon>Rotaria</taxon>
    </lineage>
</organism>
<proteinExistence type="predicted"/>
<feature type="repeat" description="NHL" evidence="2">
    <location>
        <begin position="114"/>
        <end position="144"/>
    </location>
</feature>
<dbReference type="AlphaFoldDB" id="A0A820E699"/>
<dbReference type="PANTHER" id="PTHR24104:SF25">
    <property type="entry name" value="PROTEIN LIN-41"/>
    <property type="match status" value="1"/>
</dbReference>
<protein>
    <recommendedName>
        <fullName evidence="5">NHL repeat-containing protein</fullName>
    </recommendedName>
</protein>
<dbReference type="GO" id="GO:0061630">
    <property type="term" value="F:ubiquitin protein ligase activity"/>
    <property type="evidence" value="ECO:0007669"/>
    <property type="project" value="TreeGrafter"/>
</dbReference>
<evidence type="ECO:0000313" key="3">
    <source>
        <dbReference type="EMBL" id="CAF4243623.1"/>
    </source>
</evidence>
<dbReference type="GO" id="GO:0043161">
    <property type="term" value="P:proteasome-mediated ubiquitin-dependent protein catabolic process"/>
    <property type="evidence" value="ECO:0007669"/>
    <property type="project" value="TreeGrafter"/>
</dbReference>
<dbReference type="InterPro" id="IPR011042">
    <property type="entry name" value="6-blade_b-propeller_TolB-like"/>
</dbReference>
<dbReference type="InterPro" id="IPR050952">
    <property type="entry name" value="TRIM-NHL_E3_ligases"/>
</dbReference>
<dbReference type="Proteomes" id="UP000663836">
    <property type="component" value="Unassembled WGS sequence"/>
</dbReference>
<dbReference type="EMBL" id="CAJOBD010020945">
    <property type="protein sequence ID" value="CAF4243623.1"/>
    <property type="molecule type" value="Genomic_DNA"/>
</dbReference>
<accession>A0A820E699</accession>
<reference evidence="3" key="1">
    <citation type="submission" date="2021-02" db="EMBL/GenBank/DDBJ databases">
        <authorList>
            <person name="Nowell W R."/>
        </authorList>
    </citation>
    <scope>NUCLEOTIDE SEQUENCE</scope>
</reference>
<dbReference type="Pfam" id="PF01436">
    <property type="entry name" value="NHL"/>
    <property type="match status" value="1"/>
</dbReference>
<dbReference type="InterPro" id="IPR001258">
    <property type="entry name" value="NHL_repeat"/>
</dbReference>
<dbReference type="Gene3D" id="2.120.10.30">
    <property type="entry name" value="TolB, C-terminal domain"/>
    <property type="match status" value="1"/>
</dbReference>
<dbReference type="GO" id="GO:0000209">
    <property type="term" value="P:protein polyubiquitination"/>
    <property type="evidence" value="ECO:0007669"/>
    <property type="project" value="TreeGrafter"/>
</dbReference>